<dbReference type="AlphaFoldDB" id="A0A1H5V7G1"/>
<evidence type="ECO:0000256" key="9">
    <source>
        <dbReference type="ARBA" id="ARBA00033063"/>
    </source>
</evidence>
<dbReference type="InterPro" id="IPR035243">
    <property type="entry name" value="TamA_POTRA_Dom_1"/>
</dbReference>
<dbReference type="PANTHER" id="PTHR12815:SF47">
    <property type="entry name" value="TRANSLOCATION AND ASSEMBLY MODULE SUBUNIT TAMA"/>
    <property type="match status" value="1"/>
</dbReference>
<keyword evidence="7" id="KW-0472">Membrane</keyword>
<evidence type="ECO:0000256" key="10">
    <source>
        <dbReference type="ARBA" id="ARBA00093548"/>
    </source>
</evidence>
<keyword evidence="6 11" id="KW-0732">Signal</keyword>
<dbReference type="EMBL" id="FNVQ01000001">
    <property type="protein sequence ID" value="SEF82698.1"/>
    <property type="molecule type" value="Genomic_DNA"/>
</dbReference>
<dbReference type="Pfam" id="PF17243">
    <property type="entry name" value="POTRA_TamA_1"/>
    <property type="match status" value="1"/>
</dbReference>
<dbReference type="Proteomes" id="UP000236745">
    <property type="component" value="Unassembled WGS sequence"/>
</dbReference>
<feature type="signal peptide" evidence="11">
    <location>
        <begin position="1"/>
        <end position="29"/>
    </location>
</feature>
<feature type="domain" description="Bacterial surface antigen (D15)" evidence="12">
    <location>
        <begin position="286"/>
        <end position="579"/>
    </location>
</feature>
<sequence>MIYLASHPGRLLRCCCLVISLSLPVTAVAEVTVQVEGVDGAMQEGLRSTLSIASLPADAEPSDARVRYLHRNAEDQLRNALQAYSYFNPQIDSRLERTESGWLATYEVNPGPAVLIEDQKLELLGEGADSGLFDAWLKSPVLASGEKLDQQAYDALKADLLELAASEGYHDARFTESKIEVYPEDNRARIALTFDTGPSYTISEINFGEAPVRESLLRRYQTVQAGDPVRNDELILMQRGLIDSDYFELVDVQPDWSQADEQHRVPVQVTMNPNKRTAYRFGAGYGTDTGARVSVRQDRRWVNDRGHSMDTKLELSEVTNTLSSEYGIPGVNPLNDSYAIQALYEQETTDTTDTEKWSLAALDKRLRGNQSWNYGLILEQEKFSFGDDEQSTLLLVPELDWEISKADDRLNTRNGYRLGIKLSGAEENIVSDLTFAQVEVDAKVVKSLGDDWRFLGRTQLGATAVEDFEHMPSSRRFFAGGDNSVRGYTYKELGPEDDEGNVRGGRYLMTYSAEFDYRVAGNWRAAVFYDAGNAVDSLTTALKHSAGVGARWQSPIGPIRVDLAKPLDDDGFRIHFSLGPDL</sequence>
<keyword evidence="15" id="KW-1185">Reference proteome</keyword>
<reference evidence="14 15" key="1">
    <citation type="submission" date="2016-10" db="EMBL/GenBank/DDBJ databases">
        <authorList>
            <person name="de Groot N.N."/>
        </authorList>
    </citation>
    <scope>NUCLEOTIDE SEQUENCE [LARGE SCALE GENOMIC DNA]</scope>
    <source>
        <strain evidence="14 15">DSM 22012</strain>
    </source>
</reference>
<evidence type="ECO:0000259" key="12">
    <source>
        <dbReference type="Pfam" id="PF01103"/>
    </source>
</evidence>
<protein>
    <recommendedName>
        <fullName evidence="3">Translocation and assembly module subunit TamA</fullName>
    </recommendedName>
    <alternativeName>
        <fullName evidence="9">Autotransporter assembly factor TamA</fullName>
    </alternativeName>
</protein>
<evidence type="ECO:0000259" key="13">
    <source>
        <dbReference type="Pfam" id="PF17243"/>
    </source>
</evidence>
<evidence type="ECO:0000256" key="11">
    <source>
        <dbReference type="SAM" id="SignalP"/>
    </source>
</evidence>
<keyword evidence="8" id="KW-0998">Cell outer membrane</keyword>
<evidence type="ECO:0000256" key="2">
    <source>
        <dbReference type="ARBA" id="ARBA00010248"/>
    </source>
</evidence>
<evidence type="ECO:0000256" key="4">
    <source>
        <dbReference type="ARBA" id="ARBA00022452"/>
    </source>
</evidence>
<evidence type="ECO:0000313" key="15">
    <source>
        <dbReference type="Proteomes" id="UP000236745"/>
    </source>
</evidence>
<feature type="chain" id="PRO_5009286947" description="Translocation and assembly module subunit TamA" evidence="11">
    <location>
        <begin position="30"/>
        <end position="582"/>
    </location>
</feature>
<evidence type="ECO:0000256" key="7">
    <source>
        <dbReference type="ARBA" id="ARBA00023136"/>
    </source>
</evidence>
<evidence type="ECO:0000313" key="14">
    <source>
        <dbReference type="EMBL" id="SEF82698.1"/>
    </source>
</evidence>
<feature type="domain" description="TamA POTRA" evidence="13">
    <location>
        <begin position="33"/>
        <end position="110"/>
    </location>
</feature>
<evidence type="ECO:0000256" key="1">
    <source>
        <dbReference type="ARBA" id="ARBA00004442"/>
    </source>
</evidence>
<dbReference type="Gene3D" id="3.10.20.310">
    <property type="entry name" value="membrane protein fhac"/>
    <property type="match status" value="3"/>
</dbReference>
<comment type="subcellular location">
    <subcellularLocation>
        <location evidence="1">Cell outer membrane</location>
    </subcellularLocation>
</comment>
<dbReference type="GO" id="GO:0009306">
    <property type="term" value="P:protein secretion"/>
    <property type="evidence" value="ECO:0007669"/>
    <property type="project" value="TreeGrafter"/>
</dbReference>
<evidence type="ECO:0000256" key="8">
    <source>
        <dbReference type="ARBA" id="ARBA00023237"/>
    </source>
</evidence>
<evidence type="ECO:0000256" key="3">
    <source>
        <dbReference type="ARBA" id="ARBA00015419"/>
    </source>
</evidence>
<keyword evidence="5" id="KW-0812">Transmembrane</keyword>
<dbReference type="InterPro" id="IPR039910">
    <property type="entry name" value="D15-like"/>
</dbReference>
<organism evidence="14 15">
    <name type="scientific">Marinobacterium lutimaris</name>
    <dbReference type="NCBI Taxonomy" id="568106"/>
    <lineage>
        <taxon>Bacteria</taxon>
        <taxon>Pseudomonadati</taxon>
        <taxon>Pseudomonadota</taxon>
        <taxon>Gammaproteobacteria</taxon>
        <taxon>Oceanospirillales</taxon>
        <taxon>Oceanospirillaceae</taxon>
        <taxon>Marinobacterium</taxon>
    </lineage>
</organism>
<dbReference type="Gene3D" id="2.40.160.50">
    <property type="entry name" value="membrane protein fhac: a member of the omp85/tpsb transporter family"/>
    <property type="match status" value="1"/>
</dbReference>
<evidence type="ECO:0000256" key="5">
    <source>
        <dbReference type="ARBA" id="ARBA00022692"/>
    </source>
</evidence>
<accession>A0A1H5V7G1</accession>
<comment type="similarity">
    <text evidence="2">Belongs to the TamA family.</text>
</comment>
<keyword evidence="4" id="KW-1134">Transmembrane beta strand</keyword>
<dbReference type="PANTHER" id="PTHR12815">
    <property type="entry name" value="SORTING AND ASSEMBLY MACHINERY SAMM50 PROTEIN FAMILY MEMBER"/>
    <property type="match status" value="1"/>
</dbReference>
<proteinExistence type="inferred from homology"/>
<comment type="subunit">
    <text evidence="10">Interacts with TamB to form the translocation and assembly module (TAM).</text>
</comment>
<evidence type="ECO:0000256" key="6">
    <source>
        <dbReference type="ARBA" id="ARBA00022729"/>
    </source>
</evidence>
<name>A0A1H5V7G1_9GAMM</name>
<gene>
    <name evidence="14" type="ORF">SAMN05444390_101630</name>
</gene>
<dbReference type="Pfam" id="PF01103">
    <property type="entry name" value="Omp85"/>
    <property type="match status" value="1"/>
</dbReference>
<dbReference type="InterPro" id="IPR000184">
    <property type="entry name" value="Bac_surfAg_D15"/>
</dbReference>
<dbReference type="GO" id="GO:0097347">
    <property type="term" value="C:TAM protein secretion complex"/>
    <property type="evidence" value="ECO:0007669"/>
    <property type="project" value="TreeGrafter"/>
</dbReference>
<dbReference type="GO" id="GO:0009279">
    <property type="term" value="C:cell outer membrane"/>
    <property type="evidence" value="ECO:0007669"/>
    <property type="project" value="UniProtKB-SubCell"/>
</dbReference>